<dbReference type="GO" id="GO:0005737">
    <property type="term" value="C:cytoplasm"/>
    <property type="evidence" value="ECO:0000318"/>
    <property type="project" value="GO_Central"/>
</dbReference>
<proteinExistence type="inferred from homology"/>
<dbReference type="EnsemblMetazoa" id="PPA38754.1">
    <property type="protein sequence ID" value="PPA38754.1"/>
    <property type="gene ID" value="WBGene00277123"/>
</dbReference>
<keyword evidence="3" id="KW-0813">Transport</keyword>
<dbReference type="PANTHER" id="PTHR12403">
    <property type="entry name" value="TRAFFICKING PROTEIN PARTICLE COMPLEX SUBUNIT 2"/>
    <property type="match status" value="1"/>
</dbReference>
<dbReference type="GO" id="GO:0006888">
    <property type="term" value="P:endoplasmic reticulum to Golgi vesicle-mediated transport"/>
    <property type="evidence" value="ECO:0000318"/>
    <property type="project" value="GO_Central"/>
</dbReference>
<feature type="compositionally biased region" description="Acidic residues" evidence="4">
    <location>
        <begin position="88"/>
        <end position="100"/>
    </location>
</feature>
<dbReference type="InterPro" id="IPR006722">
    <property type="entry name" value="Sedlin"/>
</dbReference>
<dbReference type="OrthoDB" id="10252102at2759"/>
<dbReference type="GO" id="GO:0030008">
    <property type="term" value="C:TRAPP complex"/>
    <property type="evidence" value="ECO:0000318"/>
    <property type="project" value="GO_Central"/>
</dbReference>
<keyword evidence="3" id="KW-0931">ER-Golgi transport</keyword>
<dbReference type="GO" id="GO:0005634">
    <property type="term" value="C:nucleus"/>
    <property type="evidence" value="ECO:0000318"/>
    <property type="project" value="GO_Central"/>
</dbReference>
<dbReference type="InterPro" id="IPR011012">
    <property type="entry name" value="Longin-like_dom_sf"/>
</dbReference>
<reference evidence="6" key="1">
    <citation type="journal article" date="2008" name="Nat. Genet.">
        <title>The Pristionchus pacificus genome provides a unique perspective on nematode lifestyle and parasitism.</title>
        <authorList>
            <person name="Dieterich C."/>
            <person name="Clifton S.W."/>
            <person name="Schuster L.N."/>
            <person name="Chinwalla A."/>
            <person name="Delehaunty K."/>
            <person name="Dinkelacker I."/>
            <person name="Fulton L."/>
            <person name="Fulton R."/>
            <person name="Godfrey J."/>
            <person name="Minx P."/>
            <person name="Mitreva M."/>
            <person name="Roeseler W."/>
            <person name="Tian H."/>
            <person name="Witte H."/>
            <person name="Yang S.P."/>
            <person name="Wilson R.K."/>
            <person name="Sommer R.J."/>
        </authorList>
    </citation>
    <scope>NUCLEOTIDE SEQUENCE [LARGE SCALE GENOMIC DNA]</scope>
    <source>
        <strain evidence="6">PS312</strain>
    </source>
</reference>
<evidence type="ECO:0000256" key="2">
    <source>
        <dbReference type="ARBA" id="ARBA00006626"/>
    </source>
</evidence>
<comment type="similarity">
    <text evidence="2">Belongs to the TRAPP small subunits family. Sedlin subfamily.</text>
</comment>
<dbReference type="Pfam" id="PF04628">
    <property type="entry name" value="Sedlin_N"/>
    <property type="match status" value="1"/>
</dbReference>
<name>A0A2A6CB99_PRIPA</name>
<evidence type="ECO:0000256" key="4">
    <source>
        <dbReference type="SAM" id="MobiDB-lite"/>
    </source>
</evidence>
<evidence type="ECO:0000313" key="5">
    <source>
        <dbReference type="EnsemblMetazoa" id="PPA38754.1"/>
    </source>
</evidence>
<comment type="subcellular location">
    <subcellularLocation>
        <location evidence="1">Cytoplasm</location>
        <location evidence="1">Perinuclear region</location>
    </subcellularLocation>
</comment>
<gene>
    <name evidence="5" type="primary">WBGene00277123</name>
</gene>
<organism evidence="5 6">
    <name type="scientific">Pristionchus pacificus</name>
    <name type="common">Parasitic nematode worm</name>
    <dbReference type="NCBI Taxonomy" id="54126"/>
    <lineage>
        <taxon>Eukaryota</taxon>
        <taxon>Metazoa</taxon>
        <taxon>Ecdysozoa</taxon>
        <taxon>Nematoda</taxon>
        <taxon>Chromadorea</taxon>
        <taxon>Rhabditida</taxon>
        <taxon>Rhabditina</taxon>
        <taxon>Diplogasteromorpha</taxon>
        <taxon>Diplogasteroidea</taxon>
        <taxon>Neodiplogasteridae</taxon>
        <taxon>Pristionchus</taxon>
    </lineage>
</organism>
<evidence type="ECO:0000313" key="6">
    <source>
        <dbReference type="Proteomes" id="UP000005239"/>
    </source>
</evidence>
<dbReference type="Gene3D" id="3.30.450.70">
    <property type="match status" value="1"/>
</dbReference>
<dbReference type="SUPFAM" id="SSF64356">
    <property type="entry name" value="SNARE-like"/>
    <property type="match status" value="1"/>
</dbReference>
<dbReference type="GO" id="GO:0048471">
    <property type="term" value="C:perinuclear region of cytoplasm"/>
    <property type="evidence" value="ECO:0007669"/>
    <property type="project" value="UniProtKB-SubCell"/>
</dbReference>
<sequence>FLRFLKQINRKRIDQKYKIKRRNCAEYDRKIDFKGNDLEAGPCSNTRRQIDLRLRAELPDTVTAVDRTESDITLGSVHDEESAMTDSVVEDPRDEDDDDVHDQSINNHDEGVLRETAERDRYRAERRRHHRLQRDEMMEMNEMHDAMERDADGMDEEINGMIELDALSEEVKEDDYETIDNKKIEVNGGTEMMRSEEQGGKIDEPLNTVHSVRPEFRRYLRLLHEIYTGEEEPEHKLEHGKVASIYTLTSPLVFPVWRKISINFPEGASDVMEWVGTNPNACYGLVQWKNLGIAKKKVVSGDEILLQPVTYTFPDIVHDPPNDKLTEDFILHFVHSTIAEFIVCFLKSFGAKSVSLNQKLVECTVTNGKNGKQLYKLLNGSIVGGQIIRILPDPTDAGTTRLSKVPGVPSPTAKRDVTRRFGKVADKLNEWFVSAIVTASRIRFVMLHTAPPSLPFPSEMYEIYIKLSMNQFYAADSPIQSKSRPEKHPLRQEVPSLRPFLI</sequence>
<dbReference type="AlphaFoldDB" id="A0A2A6CB99"/>
<feature type="compositionally biased region" description="Basic and acidic residues" evidence="4">
    <location>
        <begin position="107"/>
        <end position="123"/>
    </location>
</feature>
<evidence type="ECO:0000256" key="1">
    <source>
        <dbReference type="ARBA" id="ARBA00004556"/>
    </source>
</evidence>
<accession>A0A8R1URK0</accession>
<protein>
    <submittedName>
        <fullName evidence="5">Uncharacterized protein</fullName>
    </submittedName>
</protein>
<keyword evidence="6" id="KW-1185">Reference proteome</keyword>
<evidence type="ECO:0000256" key="3">
    <source>
        <dbReference type="ARBA" id="ARBA00022892"/>
    </source>
</evidence>
<dbReference type="Proteomes" id="UP000005239">
    <property type="component" value="Unassembled WGS sequence"/>
</dbReference>
<accession>A0A2A6CB99</accession>
<reference evidence="5" key="2">
    <citation type="submission" date="2022-06" db="UniProtKB">
        <authorList>
            <consortium name="EnsemblMetazoa"/>
        </authorList>
    </citation>
    <scope>IDENTIFICATION</scope>
    <source>
        <strain evidence="5">PS312</strain>
    </source>
</reference>
<feature type="region of interest" description="Disordered" evidence="4">
    <location>
        <begin position="71"/>
        <end position="128"/>
    </location>
</feature>